<organism evidence="4 5">
    <name type="scientific">Candidatus Galligastranaerophilus intestinavium</name>
    <dbReference type="NCBI Taxonomy" id="2840836"/>
    <lineage>
        <taxon>Bacteria</taxon>
        <taxon>Candidatus Galligastranaerophilus</taxon>
    </lineage>
</organism>
<gene>
    <name evidence="4" type="ORF">IAA86_00505</name>
</gene>
<dbReference type="InterPro" id="IPR024930">
    <property type="entry name" value="Skp_dom_sf"/>
</dbReference>
<sequence>MKFKKILATLLMLGLATPAFCDTIGTVNYRKILENYSKAKTANSEIDDKASELQRFLLDKENEFKKIESPIQKKNFEDATAKTFAAKQEAYAKFKEKKEMEIDTAIENAIKQVAMENKINTVVDYRVIYFGGIDITDKVVKKLNMSGTATK</sequence>
<dbReference type="EMBL" id="DVJQ01000004">
    <property type="protein sequence ID" value="HIS73483.1"/>
    <property type="molecule type" value="Genomic_DNA"/>
</dbReference>
<feature type="chain" id="PRO_5039325138" evidence="3">
    <location>
        <begin position="22"/>
        <end position="151"/>
    </location>
</feature>
<dbReference type="SMART" id="SM00935">
    <property type="entry name" value="OmpH"/>
    <property type="match status" value="1"/>
</dbReference>
<evidence type="ECO:0000256" key="1">
    <source>
        <dbReference type="ARBA" id="ARBA00009091"/>
    </source>
</evidence>
<accession>A0A9D1FGU3</accession>
<dbReference type="Gene3D" id="3.30.910.20">
    <property type="entry name" value="Skp domain"/>
    <property type="match status" value="1"/>
</dbReference>
<dbReference type="Pfam" id="PF03938">
    <property type="entry name" value="OmpH"/>
    <property type="match status" value="1"/>
</dbReference>
<feature type="signal peptide" evidence="3">
    <location>
        <begin position="1"/>
        <end position="21"/>
    </location>
</feature>
<evidence type="ECO:0000256" key="2">
    <source>
        <dbReference type="ARBA" id="ARBA00022729"/>
    </source>
</evidence>
<name>A0A9D1FGU3_9BACT</name>
<dbReference type="GO" id="GO:0051082">
    <property type="term" value="F:unfolded protein binding"/>
    <property type="evidence" value="ECO:0007669"/>
    <property type="project" value="InterPro"/>
</dbReference>
<proteinExistence type="inferred from homology"/>
<dbReference type="AlphaFoldDB" id="A0A9D1FGU3"/>
<dbReference type="Proteomes" id="UP000886865">
    <property type="component" value="Unassembled WGS sequence"/>
</dbReference>
<evidence type="ECO:0000313" key="5">
    <source>
        <dbReference type="Proteomes" id="UP000886865"/>
    </source>
</evidence>
<protein>
    <submittedName>
        <fullName evidence="4">OmpH family outer membrane protein</fullName>
    </submittedName>
</protein>
<reference evidence="4" key="2">
    <citation type="journal article" date="2021" name="PeerJ">
        <title>Extensive microbial diversity within the chicken gut microbiome revealed by metagenomics and culture.</title>
        <authorList>
            <person name="Gilroy R."/>
            <person name="Ravi A."/>
            <person name="Getino M."/>
            <person name="Pursley I."/>
            <person name="Horton D.L."/>
            <person name="Alikhan N.F."/>
            <person name="Baker D."/>
            <person name="Gharbi K."/>
            <person name="Hall N."/>
            <person name="Watson M."/>
            <person name="Adriaenssens E.M."/>
            <person name="Foster-Nyarko E."/>
            <person name="Jarju S."/>
            <person name="Secka A."/>
            <person name="Antonio M."/>
            <person name="Oren A."/>
            <person name="Chaudhuri R.R."/>
            <person name="La Ragione R."/>
            <person name="Hildebrand F."/>
            <person name="Pallen M.J."/>
        </authorList>
    </citation>
    <scope>NUCLEOTIDE SEQUENCE</scope>
    <source>
        <strain evidence="4">CHK152-2871</strain>
    </source>
</reference>
<comment type="caution">
    <text evidence="4">The sequence shown here is derived from an EMBL/GenBank/DDBJ whole genome shotgun (WGS) entry which is preliminary data.</text>
</comment>
<evidence type="ECO:0000313" key="4">
    <source>
        <dbReference type="EMBL" id="HIS73483.1"/>
    </source>
</evidence>
<dbReference type="PANTHER" id="PTHR35089:SF1">
    <property type="entry name" value="CHAPERONE PROTEIN SKP"/>
    <property type="match status" value="1"/>
</dbReference>
<comment type="similarity">
    <text evidence="1">Belongs to the Skp family.</text>
</comment>
<dbReference type="GO" id="GO:0050821">
    <property type="term" value="P:protein stabilization"/>
    <property type="evidence" value="ECO:0007669"/>
    <property type="project" value="TreeGrafter"/>
</dbReference>
<dbReference type="PANTHER" id="PTHR35089">
    <property type="entry name" value="CHAPERONE PROTEIN SKP"/>
    <property type="match status" value="1"/>
</dbReference>
<dbReference type="InterPro" id="IPR005632">
    <property type="entry name" value="Chaperone_Skp"/>
</dbReference>
<keyword evidence="2 3" id="KW-0732">Signal</keyword>
<evidence type="ECO:0000256" key="3">
    <source>
        <dbReference type="SAM" id="SignalP"/>
    </source>
</evidence>
<dbReference type="GO" id="GO:0005829">
    <property type="term" value="C:cytosol"/>
    <property type="evidence" value="ECO:0007669"/>
    <property type="project" value="TreeGrafter"/>
</dbReference>
<dbReference type="SUPFAM" id="SSF111384">
    <property type="entry name" value="OmpH-like"/>
    <property type="match status" value="1"/>
</dbReference>
<reference evidence="4" key="1">
    <citation type="submission" date="2020-10" db="EMBL/GenBank/DDBJ databases">
        <authorList>
            <person name="Gilroy R."/>
        </authorList>
    </citation>
    <scope>NUCLEOTIDE SEQUENCE</scope>
    <source>
        <strain evidence="4">CHK152-2871</strain>
    </source>
</reference>